<dbReference type="EMBL" id="GBRH01215443">
    <property type="protein sequence ID" value="JAD82452.1"/>
    <property type="molecule type" value="Transcribed_RNA"/>
</dbReference>
<evidence type="ECO:0000313" key="1">
    <source>
        <dbReference type="EMBL" id="JAD82452.1"/>
    </source>
</evidence>
<sequence>MKNSPQMSFMDKNGDGGVRMGRLTMKMMMPKMVRIL</sequence>
<accession>A0A0A9DFC4</accession>
<protein>
    <submittedName>
        <fullName evidence="1">Uncharacterized protein</fullName>
    </submittedName>
</protein>
<organism evidence="1">
    <name type="scientific">Arundo donax</name>
    <name type="common">Giant reed</name>
    <name type="synonym">Donax arundinaceus</name>
    <dbReference type="NCBI Taxonomy" id="35708"/>
    <lineage>
        <taxon>Eukaryota</taxon>
        <taxon>Viridiplantae</taxon>
        <taxon>Streptophyta</taxon>
        <taxon>Embryophyta</taxon>
        <taxon>Tracheophyta</taxon>
        <taxon>Spermatophyta</taxon>
        <taxon>Magnoliopsida</taxon>
        <taxon>Liliopsida</taxon>
        <taxon>Poales</taxon>
        <taxon>Poaceae</taxon>
        <taxon>PACMAD clade</taxon>
        <taxon>Arundinoideae</taxon>
        <taxon>Arundineae</taxon>
        <taxon>Arundo</taxon>
    </lineage>
</organism>
<name>A0A0A9DFC4_ARUDO</name>
<reference evidence="1" key="1">
    <citation type="submission" date="2014-09" db="EMBL/GenBank/DDBJ databases">
        <authorList>
            <person name="Magalhaes I.L.F."/>
            <person name="Oliveira U."/>
            <person name="Santos F.R."/>
            <person name="Vidigal T.H.D.A."/>
            <person name="Brescovit A.D."/>
            <person name="Santos A.J."/>
        </authorList>
    </citation>
    <scope>NUCLEOTIDE SEQUENCE</scope>
    <source>
        <tissue evidence="1">Shoot tissue taken approximately 20 cm above the soil surface</tissue>
    </source>
</reference>
<reference evidence="1" key="2">
    <citation type="journal article" date="2015" name="Data Brief">
        <title>Shoot transcriptome of the giant reed, Arundo donax.</title>
        <authorList>
            <person name="Barrero R.A."/>
            <person name="Guerrero F.D."/>
            <person name="Moolhuijzen P."/>
            <person name="Goolsby J.A."/>
            <person name="Tidwell J."/>
            <person name="Bellgard S.E."/>
            <person name="Bellgard M.I."/>
        </authorList>
    </citation>
    <scope>NUCLEOTIDE SEQUENCE</scope>
    <source>
        <tissue evidence="1">Shoot tissue taken approximately 20 cm above the soil surface</tissue>
    </source>
</reference>
<dbReference type="AlphaFoldDB" id="A0A0A9DFC4"/>
<proteinExistence type="predicted"/>